<name>A0A8D0DVY3_SALMN</name>
<sequence length="87" mass="9164">EGLAPLVHGSSSLQKPPPCPPGGRQREEKTKSASPVLVLRVQNDEKRCEWRRLGSIHPPRPGAGLFLRAPAGGEGLPLAEAVGRVAA</sequence>
<dbReference type="Ensembl" id="ENSSMRT00000026552.1">
    <property type="protein sequence ID" value="ENSSMRP00000022706.1"/>
    <property type="gene ID" value="ENSSMRG00000017625.1"/>
</dbReference>
<organism evidence="2 3">
    <name type="scientific">Salvator merianae</name>
    <name type="common">Argentine black and white tegu</name>
    <name type="synonym">Tupinambis merianae</name>
    <dbReference type="NCBI Taxonomy" id="96440"/>
    <lineage>
        <taxon>Eukaryota</taxon>
        <taxon>Metazoa</taxon>
        <taxon>Chordata</taxon>
        <taxon>Craniata</taxon>
        <taxon>Vertebrata</taxon>
        <taxon>Euteleostomi</taxon>
        <taxon>Lepidosauria</taxon>
        <taxon>Squamata</taxon>
        <taxon>Bifurcata</taxon>
        <taxon>Unidentata</taxon>
        <taxon>Episquamata</taxon>
        <taxon>Laterata</taxon>
        <taxon>Teiioidea</taxon>
        <taxon>Teiidae</taxon>
        <taxon>Salvator</taxon>
    </lineage>
</organism>
<dbReference type="Proteomes" id="UP000694421">
    <property type="component" value="Unplaced"/>
</dbReference>
<proteinExistence type="predicted"/>
<evidence type="ECO:0000256" key="1">
    <source>
        <dbReference type="SAM" id="MobiDB-lite"/>
    </source>
</evidence>
<accession>A0A8D0DVY3</accession>
<feature type="region of interest" description="Disordered" evidence="1">
    <location>
        <begin position="1"/>
        <end position="33"/>
    </location>
</feature>
<reference evidence="2" key="1">
    <citation type="submission" date="2025-08" db="UniProtKB">
        <authorList>
            <consortium name="Ensembl"/>
        </authorList>
    </citation>
    <scope>IDENTIFICATION</scope>
</reference>
<evidence type="ECO:0000313" key="2">
    <source>
        <dbReference type="Ensembl" id="ENSSMRP00000022706.1"/>
    </source>
</evidence>
<keyword evidence="3" id="KW-1185">Reference proteome</keyword>
<evidence type="ECO:0000313" key="3">
    <source>
        <dbReference type="Proteomes" id="UP000694421"/>
    </source>
</evidence>
<dbReference type="AlphaFoldDB" id="A0A8D0DVY3"/>
<protein>
    <submittedName>
        <fullName evidence="2">Uncharacterized protein</fullName>
    </submittedName>
</protein>
<reference evidence="2" key="2">
    <citation type="submission" date="2025-09" db="UniProtKB">
        <authorList>
            <consortium name="Ensembl"/>
        </authorList>
    </citation>
    <scope>IDENTIFICATION</scope>
</reference>